<dbReference type="Pfam" id="PF09579">
    <property type="entry name" value="Spore_YtfJ"/>
    <property type="match status" value="1"/>
</dbReference>
<protein>
    <submittedName>
        <fullName evidence="1">Sporulation protein YtfJ</fullName>
    </submittedName>
</protein>
<name>A0A5S3PIS9_9RHOB</name>
<dbReference type="OrthoDB" id="7067514at2"/>
<evidence type="ECO:0000313" key="1">
    <source>
        <dbReference type="EMBL" id="TMM54288.1"/>
    </source>
</evidence>
<dbReference type="RefSeq" id="WP_138660462.1">
    <property type="nucleotide sequence ID" value="NZ_VANS01000001.1"/>
</dbReference>
<reference evidence="1 2" key="1">
    <citation type="submission" date="2019-05" db="EMBL/GenBank/DDBJ databases">
        <title>Sulfitobacter sabulilitoris sp. nov., isolated from a marine sand.</title>
        <authorList>
            <person name="Yoon J.-H."/>
        </authorList>
    </citation>
    <scope>NUCLEOTIDE SEQUENCE [LARGE SCALE GENOMIC DNA]</scope>
    <source>
        <strain evidence="1 2">HSMS-29</strain>
    </source>
</reference>
<dbReference type="InterPro" id="IPR014229">
    <property type="entry name" value="Spore_YtfJ"/>
</dbReference>
<organism evidence="1 2">
    <name type="scientific">Sulfitobacter sabulilitoris</name>
    <dbReference type="NCBI Taxonomy" id="2562655"/>
    <lineage>
        <taxon>Bacteria</taxon>
        <taxon>Pseudomonadati</taxon>
        <taxon>Pseudomonadota</taxon>
        <taxon>Alphaproteobacteria</taxon>
        <taxon>Rhodobacterales</taxon>
        <taxon>Roseobacteraceae</taxon>
        <taxon>Sulfitobacter</taxon>
    </lineage>
</organism>
<dbReference type="EMBL" id="VANS01000001">
    <property type="protein sequence ID" value="TMM54288.1"/>
    <property type="molecule type" value="Genomic_DNA"/>
</dbReference>
<evidence type="ECO:0000313" key="2">
    <source>
        <dbReference type="Proteomes" id="UP000309550"/>
    </source>
</evidence>
<dbReference type="PANTHER" id="PTHR39162:SF1">
    <property type="entry name" value="SPORULATION PROTEIN YTFJ"/>
    <property type="match status" value="1"/>
</dbReference>
<sequence length="122" mass="12027">MEDVERLLKGTVEELDRLLNAKNVLGDPIEKRGSTVIPIVSYGFGFGAGGSTGGKSGSGSGTGGGGGIKPLGAIIFDDKGARVEAVKGAITSLAEVLGETAARAVGSATAGRPGTGEPEKEG</sequence>
<dbReference type="AlphaFoldDB" id="A0A5S3PIS9"/>
<gene>
    <name evidence="1" type="ORF">FDT80_01440</name>
</gene>
<dbReference type="PANTHER" id="PTHR39162">
    <property type="entry name" value="GLL3345 PROTEIN"/>
    <property type="match status" value="1"/>
</dbReference>
<accession>A0A5S3PIS9</accession>
<keyword evidence="2" id="KW-1185">Reference proteome</keyword>
<comment type="caution">
    <text evidence="1">The sequence shown here is derived from an EMBL/GenBank/DDBJ whole genome shotgun (WGS) entry which is preliminary data.</text>
</comment>
<dbReference type="Proteomes" id="UP000309550">
    <property type="component" value="Unassembled WGS sequence"/>
</dbReference>
<proteinExistence type="predicted"/>